<feature type="transmembrane region" description="Helical" evidence="8">
    <location>
        <begin position="234"/>
        <end position="251"/>
    </location>
</feature>
<dbReference type="SUPFAM" id="SSF111352">
    <property type="entry name" value="Ammonium transporter"/>
    <property type="match status" value="1"/>
</dbReference>
<dbReference type="GO" id="GO:0008519">
    <property type="term" value="F:ammonium channel activity"/>
    <property type="evidence" value="ECO:0007669"/>
    <property type="project" value="InterPro"/>
</dbReference>
<evidence type="ECO:0000313" key="11">
    <source>
        <dbReference type="EMBL" id="PJG83332.1"/>
    </source>
</evidence>
<evidence type="ECO:0000256" key="9">
    <source>
        <dbReference type="SAM" id="SignalP"/>
    </source>
</evidence>
<evidence type="ECO:0000256" key="5">
    <source>
        <dbReference type="ARBA" id="ARBA00022989"/>
    </source>
</evidence>
<keyword evidence="4 8" id="KW-0812">Transmembrane</keyword>
<dbReference type="GO" id="GO:0005886">
    <property type="term" value="C:plasma membrane"/>
    <property type="evidence" value="ECO:0007669"/>
    <property type="project" value="UniProtKB-SubCell"/>
</dbReference>
<dbReference type="InterPro" id="IPR001905">
    <property type="entry name" value="Ammonium_transpt"/>
</dbReference>
<feature type="chain" id="PRO_5014870255" description="Ammonium transporter" evidence="9">
    <location>
        <begin position="20"/>
        <end position="432"/>
    </location>
</feature>
<reference evidence="11 12" key="1">
    <citation type="submission" date="2017-11" db="EMBL/GenBank/DDBJ databases">
        <title>Reclassification of Bisgaard taxon 5 as Caviibacterium pharyngocola gen. nov., sp. nov.</title>
        <authorList>
            <person name="Christensen H."/>
        </authorList>
    </citation>
    <scope>NUCLEOTIDE SEQUENCE [LARGE SCALE GENOMIC DNA]</scope>
    <source>
        <strain evidence="11 12">7_3</strain>
    </source>
</reference>
<keyword evidence="7 8" id="KW-0924">Ammonia transport</keyword>
<evidence type="ECO:0000256" key="7">
    <source>
        <dbReference type="ARBA" id="ARBA00023177"/>
    </source>
</evidence>
<keyword evidence="5 8" id="KW-1133">Transmembrane helix</keyword>
<feature type="transmembrane region" description="Helical" evidence="8">
    <location>
        <begin position="381"/>
        <end position="402"/>
    </location>
</feature>
<keyword evidence="12" id="KW-1185">Reference proteome</keyword>
<feature type="transmembrane region" description="Helical" evidence="8">
    <location>
        <begin position="162"/>
        <end position="183"/>
    </location>
</feature>
<dbReference type="OrthoDB" id="9816034at2"/>
<evidence type="ECO:0000256" key="2">
    <source>
        <dbReference type="ARBA" id="ARBA00005887"/>
    </source>
</evidence>
<proteinExistence type="inferred from homology"/>
<dbReference type="Proteomes" id="UP000230282">
    <property type="component" value="Unassembled WGS sequence"/>
</dbReference>
<feature type="transmembrane region" description="Helical" evidence="8">
    <location>
        <begin position="134"/>
        <end position="155"/>
    </location>
</feature>
<dbReference type="Pfam" id="PF00909">
    <property type="entry name" value="Ammonium_transp"/>
    <property type="match status" value="1"/>
</dbReference>
<evidence type="ECO:0000256" key="6">
    <source>
        <dbReference type="ARBA" id="ARBA00023136"/>
    </source>
</evidence>
<feature type="transmembrane region" description="Helical" evidence="8">
    <location>
        <begin position="263"/>
        <end position="283"/>
    </location>
</feature>
<name>A0A2M8RWS2_9PAST</name>
<evidence type="ECO:0000259" key="10">
    <source>
        <dbReference type="Pfam" id="PF00909"/>
    </source>
</evidence>
<dbReference type="NCBIfam" id="TIGR00836">
    <property type="entry name" value="amt"/>
    <property type="match status" value="1"/>
</dbReference>
<feature type="transmembrane region" description="Helical" evidence="8">
    <location>
        <begin position="320"/>
        <end position="338"/>
    </location>
</feature>
<evidence type="ECO:0000256" key="8">
    <source>
        <dbReference type="RuleBase" id="RU362002"/>
    </source>
</evidence>
<dbReference type="PROSITE" id="PS01219">
    <property type="entry name" value="AMMONIUM_TRANSP"/>
    <property type="match status" value="1"/>
</dbReference>
<dbReference type="EMBL" id="PHGZ01000008">
    <property type="protein sequence ID" value="PJG83332.1"/>
    <property type="molecule type" value="Genomic_DNA"/>
</dbReference>
<evidence type="ECO:0000256" key="1">
    <source>
        <dbReference type="ARBA" id="ARBA00004141"/>
    </source>
</evidence>
<feature type="domain" description="Ammonium transporter AmtB-like" evidence="10">
    <location>
        <begin position="38"/>
        <end position="430"/>
    </location>
</feature>
<feature type="transmembrane region" description="Helical" evidence="8">
    <location>
        <begin position="38"/>
        <end position="62"/>
    </location>
</feature>
<evidence type="ECO:0000313" key="12">
    <source>
        <dbReference type="Proteomes" id="UP000230282"/>
    </source>
</evidence>
<dbReference type="Gene3D" id="1.10.3430.10">
    <property type="entry name" value="Ammonium transporter AmtB like domains"/>
    <property type="match status" value="1"/>
</dbReference>
<dbReference type="InterPro" id="IPR018047">
    <property type="entry name" value="Ammonium_transpt_CS"/>
</dbReference>
<comment type="subcellular location">
    <subcellularLocation>
        <location evidence="8">Cell membrane</location>
        <topology evidence="8">Multi-pass membrane protein</topology>
    </subcellularLocation>
    <subcellularLocation>
        <location evidence="1">Membrane</location>
        <topology evidence="1">Multi-pass membrane protein</topology>
    </subcellularLocation>
</comment>
<feature type="transmembrane region" description="Helical" evidence="8">
    <location>
        <begin position="295"/>
        <end position="314"/>
    </location>
</feature>
<feature type="transmembrane region" description="Helical" evidence="8">
    <location>
        <begin position="203"/>
        <end position="222"/>
    </location>
</feature>
<keyword evidence="9" id="KW-0732">Signal</keyword>
<feature type="signal peptide" evidence="9">
    <location>
        <begin position="1"/>
        <end position="19"/>
    </location>
</feature>
<keyword evidence="3 8" id="KW-0813">Transport</keyword>
<comment type="similarity">
    <text evidence="2 8">Belongs to the ammonia transporter channel (TC 1.A.11.2) family.</text>
</comment>
<feature type="transmembrane region" description="Helical" evidence="8">
    <location>
        <begin position="350"/>
        <end position="369"/>
    </location>
</feature>
<dbReference type="AlphaFoldDB" id="A0A2M8RWS2"/>
<dbReference type="InterPro" id="IPR029020">
    <property type="entry name" value="Ammonium/urea_transptr"/>
</dbReference>
<dbReference type="RefSeq" id="WP_100296270.1">
    <property type="nucleotide sequence ID" value="NZ_PHGZ01000008.1"/>
</dbReference>
<sequence>MKKLILLGLLGGLSPMAFADLADWVQPMSVLQGGDTTWVIVSAILVLFMTIPGLALFYAGMVRKKNVLATMMQSFAVCCLIAILWMCFGYSLAFTPNNGFLGGTERFFLSGLNVFTERSELTVYPGAGTIPESVFVIFQMAFAIIAGAIITGAFAERMKFSALLWFVGLWSVFIYVPTAHWVWGMDGWLASDGVLDYAGGTVIHINAGVAGLVAALMIGKRVGYGREVITPHNLVLTLIGTAMLWIGWFGFNAGSALAADGRAGMALATTQIAATSAALTWVLIEVLCKHKPSALGLASGAVAGLVGITPAAGFVSVQSALIIGVVTSAVCFVGATKLKYWFKYDDTLDAFGIHGIGGIVGAVLTGVFVSTDISGTDTTLWIQIESVLITIAFSGIGSFIILKIIDKTIGLRVDYDEERQGLDLVLHGERVE</sequence>
<protein>
    <recommendedName>
        <fullName evidence="8">Ammonium transporter</fullName>
    </recommendedName>
</protein>
<evidence type="ECO:0000256" key="3">
    <source>
        <dbReference type="ARBA" id="ARBA00022448"/>
    </source>
</evidence>
<evidence type="ECO:0000256" key="4">
    <source>
        <dbReference type="ARBA" id="ARBA00022692"/>
    </source>
</evidence>
<dbReference type="PANTHER" id="PTHR43029">
    <property type="entry name" value="AMMONIUM TRANSPORTER MEP2"/>
    <property type="match status" value="1"/>
</dbReference>
<organism evidence="11 12">
    <name type="scientific">Caviibacterium pharyngocola</name>
    <dbReference type="NCBI Taxonomy" id="28159"/>
    <lineage>
        <taxon>Bacteria</taxon>
        <taxon>Pseudomonadati</taxon>
        <taxon>Pseudomonadota</taxon>
        <taxon>Gammaproteobacteria</taxon>
        <taxon>Pasteurellales</taxon>
        <taxon>Pasteurellaceae</taxon>
        <taxon>Caviibacterium</taxon>
    </lineage>
</organism>
<comment type="caution">
    <text evidence="11">The sequence shown here is derived from an EMBL/GenBank/DDBJ whole genome shotgun (WGS) entry which is preliminary data.</text>
</comment>
<feature type="transmembrane region" description="Helical" evidence="8">
    <location>
        <begin position="74"/>
        <end position="93"/>
    </location>
</feature>
<accession>A0A2M8RWS2</accession>
<gene>
    <name evidence="11" type="ORF">CVP04_04205</name>
</gene>
<dbReference type="PANTHER" id="PTHR43029:SF10">
    <property type="entry name" value="AMMONIUM TRANSPORTER MEP2"/>
    <property type="match status" value="1"/>
</dbReference>
<dbReference type="InterPro" id="IPR024041">
    <property type="entry name" value="NH4_transpt_AmtB-like_dom"/>
</dbReference>
<keyword evidence="6 8" id="KW-0472">Membrane</keyword>